<evidence type="ECO:0000313" key="10">
    <source>
        <dbReference type="Proteomes" id="UP000267019"/>
    </source>
</evidence>
<dbReference type="SUPFAM" id="SSF161098">
    <property type="entry name" value="MetI-like"/>
    <property type="match status" value="1"/>
</dbReference>
<gene>
    <name evidence="9" type="ORF">C7438_0773</name>
</gene>
<dbReference type="InterPro" id="IPR045621">
    <property type="entry name" value="BPD_transp_1_N"/>
</dbReference>
<dbReference type="RefSeq" id="WP_121443977.1">
    <property type="nucleotide sequence ID" value="NZ_RBIJ01000001.1"/>
</dbReference>
<dbReference type="OrthoDB" id="9773221at2"/>
<feature type="transmembrane region" description="Helical" evidence="7">
    <location>
        <begin position="243"/>
        <end position="269"/>
    </location>
</feature>
<dbReference type="PANTHER" id="PTHR43163:SF6">
    <property type="entry name" value="DIPEPTIDE TRANSPORT SYSTEM PERMEASE PROTEIN DPPB-RELATED"/>
    <property type="match status" value="1"/>
</dbReference>
<feature type="transmembrane region" description="Helical" evidence="7">
    <location>
        <begin position="189"/>
        <end position="208"/>
    </location>
</feature>
<dbReference type="InterPro" id="IPR035906">
    <property type="entry name" value="MetI-like_sf"/>
</dbReference>
<dbReference type="GO" id="GO:0005886">
    <property type="term" value="C:plasma membrane"/>
    <property type="evidence" value="ECO:0007669"/>
    <property type="project" value="UniProtKB-SubCell"/>
</dbReference>
<keyword evidence="10" id="KW-1185">Reference proteome</keyword>
<feature type="transmembrane region" description="Helical" evidence="7">
    <location>
        <begin position="136"/>
        <end position="158"/>
    </location>
</feature>
<accession>A0A660L5B0</accession>
<dbReference type="Pfam" id="PF00528">
    <property type="entry name" value="BPD_transp_1"/>
    <property type="match status" value="1"/>
</dbReference>
<dbReference type="InterPro" id="IPR000515">
    <property type="entry name" value="MetI-like"/>
</dbReference>
<name>A0A660L5B0_9BACL</name>
<feature type="transmembrane region" description="Helical" evidence="7">
    <location>
        <begin position="12"/>
        <end position="30"/>
    </location>
</feature>
<evidence type="ECO:0000256" key="5">
    <source>
        <dbReference type="ARBA" id="ARBA00022989"/>
    </source>
</evidence>
<dbReference type="GO" id="GO:0055085">
    <property type="term" value="P:transmembrane transport"/>
    <property type="evidence" value="ECO:0007669"/>
    <property type="project" value="InterPro"/>
</dbReference>
<keyword evidence="3" id="KW-1003">Cell membrane</keyword>
<evidence type="ECO:0000259" key="8">
    <source>
        <dbReference type="PROSITE" id="PS50928"/>
    </source>
</evidence>
<evidence type="ECO:0000256" key="6">
    <source>
        <dbReference type="ARBA" id="ARBA00023136"/>
    </source>
</evidence>
<keyword evidence="6 7" id="KW-0472">Membrane</keyword>
<feature type="transmembrane region" description="Helical" evidence="7">
    <location>
        <begin position="289"/>
        <end position="312"/>
    </location>
</feature>
<reference evidence="9 10" key="1">
    <citation type="submission" date="2018-10" db="EMBL/GenBank/DDBJ databases">
        <title>Genomic Encyclopedia of Type Strains, Phase IV (KMG-IV): sequencing the most valuable type-strain genomes for metagenomic binning, comparative biology and taxonomic classification.</title>
        <authorList>
            <person name="Goeker M."/>
        </authorList>
    </citation>
    <scope>NUCLEOTIDE SEQUENCE [LARGE SCALE GENOMIC DNA]</scope>
    <source>
        <strain evidence="9 10">DSM 22653</strain>
    </source>
</reference>
<dbReference type="CDD" id="cd06261">
    <property type="entry name" value="TM_PBP2"/>
    <property type="match status" value="1"/>
</dbReference>
<keyword evidence="5 7" id="KW-1133">Transmembrane helix</keyword>
<sequence>MWRYVVRRLLESIPTFIGASIVIFLAYSLAPGDVFTSRILNDTNITPERIAELRALYGLDQPLYLRYLHWMGQVLRGDLGISYMFQKPVTEVIQTFMWNSFLIAATVMFFEWLFALFIGFFSALKQYSWFDSLVTLFVYATMSFPSFFLGLLLLKWLAVDIPIFPLGGMTTTGSDFTGWEHILDVAHHMVLPVLTLTLLSIGGLTRYVRANVLEVIRQDFVRTARAKGLRERIVLQKHVFRNVLLPLITLFTLELPGLFAGAMITEQIFNWPGIGKVALSGVYNRDYPLVMGFTLFLAVLTILANILADVLYGVADPRVRHR</sequence>
<keyword evidence="2 7" id="KW-0813">Transport</keyword>
<evidence type="ECO:0000313" key="9">
    <source>
        <dbReference type="EMBL" id="RKQ89117.1"/>
    </source>
</evidence>
<comment type="subcellular location">
    <subcellularLocation>
        <location evidence="1 7">Cell membrane</location>
        <topology evidence="1 7">Multi-pass membrane protein</topology>
    </subcellularLocation>
</comment>
<dbReference type="Pfam" id="PF19300">
    <property type="entry name" value="BPD_transp_1_N"/>
    <property type="match status" value="1"/>
</dbReference>
<evidence type="ECO:0000256" key="7">
    <source>
        <dbReference type="RuleBase" id="RU363032"/>
    </source>
</evidence>
<comment type="similarity">
    <text evidence="7">Belongs to the binding-protein-dependent transport system permease family.</text>
</comment>
<dbReference type="PROSITE" id="PS50928">
    <property type="entry name" value="ABC_TM1"/>
    <property type="match status" value="1"/>
</dbReference>
<dbReference type="EMBL" id="RBIJ01000001">
    <property type="protein sequence ID" value="RKQ89117.1"/>
    <property type="molecule type" value="Genomic_DNA"/>
</dbReference>
<organism evidence="9 10">
    <name type="scientific">Brockia lithotrophica</name>
    <dbReference type="NCBI Taxonomy" id="933949"/>
    <lineage>
        <taxon>Bacteria</taxon>
        <taxon>Bacillati</taxon>
        <taxon>Bacillota</taxon>
        <taxon>Bacilli</taxon>
        <taxon>Bacillales</taxon>
        <taxon>Bacillales Family X. Incertae Sedis</taxon>
        <taxon>Brockia</taxon>
    </lineage>
</organism>
<keyword evidence="4 7" id="KW-0812">Transmembrane</keyword>
<dbReference type="Proteomes" id="UP000267019">
    <property type="component" value="Unassembled WGS sequence"/>
</dbReference>
<protein>
    <submittedName>
        <fullName evidence="9">Peptide/nickel transport system permease protein</fullName>
    </submittedName>
</protein>
<dbReference type="AlphaFoldDB" id="A0A660L5B0"/>
<comment type="caution">
    <text evidence="9">The sequence shown here is derived from an EMBL/GenBank/DDBJ whole genome shotgun (WGS) entry which is preliminary data.</text>
</comment>
<proteinExistence type="inferred from homology"/>
<dbReference type="PANTHER" id="PTHR43163">
    <property type="entry name" value="DIPEPTIDE TRANSPORT SYSTEM PERMEASE PROTEIN DPPB-RELATED"/>
    <property type="match status" value="1"/>
</dbReference>
<feature type="domain" description="ABC transmembrane type-1" evidence="8">
    <location>
        <begin position="97"/>
        <end position="308"/>
    </location>
</feature>
<evidence type="ECO:0000256" key="2">
    <source>
        <dbReference type="ARBA" id="ARBA00022448"/>
    </source>
</evidence>
<evidence type="ECO:0000256" key="1">
    <source>
        <dbReference type="ARBA" id="ARBA00004651"/>
    </source>
</evidence>
<evidence type="ECO:0000256" key="3">
    <source>
        <dbReference type="ARBA" id="ARBA00022475"/>
    </source>
</evidence>
<feature type="transmembrane region" description="Helical" evidence="7">
    <location>
        <begin position="101"/>
        <end position="124"/>
    </location>
</feature>
<dbReference type="Gene3D" id="1.10.3720.10">
    <property type="entry name" value="MetI-like"/>
    <property type="match status" value="1"/>
</dbReference>
<evidence type="ECO:0000256" key="4">
    <source>
        <dbReference type="ARBA" id="ARBA00022692"/>
    </source>
</evidence>